<gene>
    <name evidence="2" type="ORF">RRG08_019409</name>
</gene>
<dbReference type="AlphaFoldDB" id="A0AAE0YM11"/>
<dbReference type="Proteomes" id="UP001283361">
    <property type="component" value="Unassembled WGS sequence"/>
</dbReference>
<evidence type="ECO:0000313" key="2">
    <source>
        <dbReference type="EMBL" id="KAK3748701.1"/>
    </source>
</evidence>
<feature type="region of interest" description="Disordered" evidence="1">
    <location>
        <begin position="123"/>
        <end position="158"/>
    </location>
</feature>
<feature type="compositionally biased region" description="Low complexity" evidence="1">
    <location>
        <begin position="130"/>
        <end position="140"/>
    </location>
</feature>
<dbReference type="EMBL" id="JAWDGP010005999">
    <property type="protein sequence ID" value="KAK3748701.1"/>
    <property type="molecule type" value="Genomic_DNA"/>
</dbReference>
<accession>A0AAE0YM11</accession>
<organism evidence="2 3">
    <name type="scientific">Elysia crispata</name>
    <name type="common">lettuce slug</name>
    <dbReference type="NCBI Taxonomy" id="231223"/>
    <lineage>
        <taxon>Eukaryota</taxon>
        <taxon>Metazoa</taxon>
        <taxon>Spiralia</taxon>
        <taxon>Lophotrochozoa</taxon>
        <taxon>Mollusca</taxon>
        <taxon>Gastropoda</taxon>
        <taxon>Heterobranchia</taxon>
        <taxon>Euthyneura</taxon>
        <taxon>Panpulmonata</taxon>
        <taxon>Sacoglossa</taxon>
        <taxon>Placobranchoidea</taxon>
        <taxon>Plakobranchidae</taxon>
        <taxon>Elysia</taxon>
    </lineage>
</organism>
<sequence>MKSAGKSRKFPLLLACKLVYKSSIRQFDQGNHLTPGTDVNMSLPFWVAACGSLLLCLQSSSAYYNFQGGNRGWGPFQFISSGKSPNGNQQSSYVSFTIGGASRAGSRYSASWGGSYNPSYNSTQGHGYHNSSPNSSPNNPLVIPIGPSRSPQPEGKTCKKIKTEDYFRNAQEIPMKLYNTFVCAVFKKSPILGEVRSRLQSPEKVWRKLNKDIEIIDCECSIQIYRFYGETKSGYALRFIKTMLYEGFDQWKEQILKRALLKRLNVSDLKRVFSYVFGSKTKFRKTVEKRLGVFYVVSPQSTMERLADVDRKRLFADLILVANGKLGCPRCEPNFYNEDELVTAVSERLLPQHMTNKNKEKALGAIKFISEAKLTSKKVSKLLGNLVHNYSSGHLDVEMTCLVLSQAKSTSYYCGVKKSAW</sequence>
<proteinExistence type="predicted"/>
<reference evidence="2" key="1">
    <citation type="journal article" date="2023" name="G3 (Bethesda)">
        <title>A reference genome for the long-term kleptoplast-retaining sea slug Elysia crispata morphotype clarki.</title>
        <authorList>
            <person name="Eastman K.E."/>
            <person name="Pendleton A.L."/>
            <person name="Shaikh M.A."/>
            <person name="Suttiyut T."/>
            <person name="Ogas R."/>
            <person name="Tomko P."/>
            <person name="Gavelis G."/>
            <person name="Widhalm J.R."/>
            <person name="Wisecaver J.H."/>
        </authorList>
    </citation>
    <scope>NUCLEOTIDE SEQUENCE</scope>
    <source>
        <strain evidence="2">ECLA1</strain>
    </source>
</reference>
<protein>
    <submittedName>
        <fullName evidence="2">Uncharacterized protein</fullName>
    </submittedName>
</protein>
<evidence type="ECO:0000256" key="1">
    <source>
        <dbReference type="SAM" id="MobiDB-lite"/>
    </source>
</evidence>
<comment type="caution">
    <text evidence="2">The sequence shown here is derived from an EMBL/GenBank/DDBJ whole genome shotgun (WGS) entry which is preliminary data.</text>
</comment>
<keyword evidence="3" id="KW-1185">Reference proteome</keyword>
<evidence type="ECO:0000313" key="3">
    <source>
        <dbReference type="Proteomes" id="UP001283361"/>
    </source>
</evidence>
<name>A0AAE0YM11_9GAST</name>